<feature type="domain" description="Peripheral subunit-binding (PSBD)" evidence="10">
    <location>
        <begin position="128"/>
        <end position="165"/>
    </location>
</feature>
<dbReference type="PANTHER" id="PTHR43178">
    <property type="entry name" value="DIHYDROLIPOAMIDE ACETYLTRANSFERASE COMPONENT OF PYRUVATE DEHYDROGENASE COMPLEX"/>
    <property type="match status" value="1"/>
</dbReference>
<dbReference type="EMBL" id="CP073344">
    <property type="protein sequence ID" value="UTW04174.1"/>
    <property type="molecule type" value="Genomic_DNA"/>
</dbReference>
<keyword evidence="6 7" id="KW-0012">Acyltransferase</keyword>
<sequence length="396" mass="42692">MSKIIDVTMPSLGADMTEGTLVEWQAKPGDTLNKGDIIALLETQKGMIDMEVYQQGVITELLLEPVVSVPVGTVMARMSVAGEAARPAAPEASYPVAQAAAIKSPPVTSDQSQQTVIPQPNRPRQGLLASPVVRKLAAEQQLDLSRLSGSGPEGAILLRDLPANGPEANAAGSPDPAQAMRSAIAAAMAKSKREIPHYYLSLEIDITRAQRWLADFNAERGPEERILLLALLLKAVARSLHKYPALNGYYQQQTFTPNSAIHIGNVISLREGGLVVPAIHDVDQLSVEEIMVRLRDMSERSRRGVLRSSELLDASITVSNMGERGSDLLFGVIYPPQVAIIGIGKPRKTMLIKDDQPELAEVVTVSLAADHRVSDGMTGARFLNALANKLQKPEKL</sequence>
<dbReference type="EC" id="2.3.1.-" evidence="7"/>
<keyword evidence="12" id="KW-1185">Reference proteome</keyword>
<dbReference type="InterPro" id="IPR023213">
    <property type="entry name" value="CAT-like_dom_sf"/>
</dbReference>
<dbReference type="SUPFAM" id="SSF47005">
    <property type="entry name" value="Peripheral subunit-binding domain of 2-oxo acid dehydrogenase complex"/>
    <property type="match status" value="1"/>
</dbReference>
<dbReference type="Pfam" id="PF00198">
    <property type="entry name" value="2-oxoacid_dh"/>
    <property type="match status" value="1"/>
</dbReference>
<reference evidence="11" key="1">
    <citation type="submission" date="2021-04" db="EMBL/GenBank/DDBJ databases">
        <title>Oceanospirillales bacteria with DddD are important DMSP degraders in coastal seawater.</title>
        <authorList>
            <person name="Liu J."/>
        </authorList>
    </citation>
    <scope>NUCLEOTIDE SEQUENCE</scope>
    <source>
        <strain evidence="11">GY6</strain>
    </source>
</reference>
<evidence type="ECO:0000259" key="10">
    <source>
        <dbReference type="PROSITE" id="PS51826"/>
    </source>
</evidence>
<dbReference type="PANTHER" id="PTHR43178:SF5">
    <property type="entry name" value="LIPOAMIDE ACYLTRANSFERASE COMPONENT OF BRANCHED-CHAIN ALPHA-KETO ACID DEHYDROGENASE COMPLEX, MITOCHONDRIAL"/>
    <property type="match status" value="1"/>
</dbReference>
<evidence type="ECO:0000256" key="8">
    <source>
        <dbReference type="SAM" id="MobiDB-lite"/>
    </source>
</evidence>
<feature type="region of interest" description="Disordered" evidence="8">
    <location>
        <begin position="105"/>
        <end position="124"/>
    </location>
</feature>
<dbReference type="PROSITE" id="PS50968">
    <property type="entry name" value="BIOTINYL_LIPOYL"/>
    <property type="match status" value="1"/>
</dbReference>
<evidence type="ECO:0000256" key="1">
    <source>
        <dbReference type="ARBA" id="ARBA00001938"/>
    </source>
</evidence>
<name>A0ABY5GY16_9GAMM</name>
<evidence type="ECO:0000256" key="2">
    <source>
        <dbReference type="ARBA" id="ARBA00007317"/>
    </source>
</evidence>
<evidence type="ECO:0000259" key="9">
    <source>
        <dbReference type="PROSITE" id="PS50968"/>
    </source>
</evidence>
<comment type="subunit">
    <text evidence="3">Forms a 24-polypeptide structural core with octahedral symmetry.</text>
</comment>
<keyword evidence="4 7" id="KW-0808">Transferase</keyword>
<dbReference type="InterPro" id="IPR000089">
    <property type="entry name" value="Biotin_lipoyl"/>
</dbReference>
<evidence type="ECO:0000256" key="4">
    <source>
        <dbReference type="ARBA" id="ARBA00022679"/>
    </source>
</evidence>
<accession>A0ABY5GY16</accession>
<dbReference type="Gene3D" id="4.10.320.10">
    <property type="entry name" value="E3-binding domain"/>
    <property type="match status" value="1"/>
</dbReference>
<dbReference type="CDD" id="cd06849">
    <property type="entry name" value="lipoyl_domain"/>
    <property type="match status" value="1"/>
</dbReference>
<organism evidence="11 12">
    <name type="scientific">Amphritea atlantica</name>
    <dbReference type="NCBI Taxonomy" id="355243"/>
    <lineage>
        <taxon>Bacteria</taxon>
        <taxon>Pseudomonadati</taxon>
        <taxon>Pseudomonadota</taxon>
        <taxon>Gammaproteobacteria</taxon>
        <taxon>Oceanospirillales</taxon>
        <taxon>Oceanospirillaceae</taxon>
        <taxon>Amphritea</taxon>
    </lineage>
</organism>
<dbReference type="Gene3D" id="3.30.559.10">
    <property type="entry name" value="Chloramphenicol acetyltransferase-like domain"/>
    <property type="match status" value="1"/>
</dbReference>
<dbReference type="Gene3D" id="2.40.50.100">
    <property type="match status" value="1"/>
</dbReference>
<dbReference type="SUPFAM" id="SSF52777">
    <property type="entry name" value="CoA-dependent acyltransferases"/>
    <property type="match status" value="1"/>
</dbReference>
<dbReference type="SUPFAM" id="SSF51230">
    <property type="entry name" value="Single hybrid motif"/>
    <property type="match status" value="1"/>
</dbReference>
<dbReference type="InterPro" id="IPR001078">
    <property type="entry name" value="2-oxoacid_DH_actylTfrase"/>
</dbReference>
<feature type="domain" description="Lipoyl-binding" evidence="9">
    <location>
        <begin position="4"/>
        <end position="79"/>
    </location>
</feature>
<comment type="similarity">
    <text evidence="2 7">Belongs to the 2-oxoacid dehydrogenase family.</text>
</comment>
<dbReference type="PROSITE" id="PS51826">
    <property type="entry name" value="PSBD"/>
    <property type="match status" value="1"/>
</dbReference>
<comment type="cofactor">
    <cofactor evidence="1 7">
        <name>(R)-lipoate</name>
        <dbReference type="ChEBI" id="CHEBI:83088"/>
    </cofactor>
</comment>
<keyword evidence="5 7" id="KW-0450">Lipoyl</keyword>
<dbReference type="Pfam" id="PF00364">
    <property type="entry name" value="Biotin_lipoyl"/>
    <property type="match status" value="1"/>
</dbReference>
<protein>
    <recommendedName>
        <fullName evidence="7">Dihydrolipoamide acetyltransferase component of pyruvate dehydrogenase complex</fullName>
        <ecNumber evidence="7">2.3.1.-</ecNumber>
    </recommendedName>
</protein>
<evidence type="ECO:0000313" key="12">
    <source>
        <dbReference type="Proteomes" id="UP001059950"/>
    </source>
</evidence>
<dbReference type="InterPro" id="IPR011053">
    <property type="entry name" value="Single_hybrid_motif"/>
</dbReference>
<gene>
    <name evidence="11" type="ORF">KDX31_03930</name>
</gene>
<feature type="compositionally biased region" description="Polar residues" evidence="8">
    <location>
        <begin position="106"/>
        <end position="118"/>
    </location>
</feature>
<evidence type="ECO:0000256" key="7">
    <source>
        <dbReference type="RuleBase" id="RU003423"/>
    </source>
</evidence>
<evidence type="ECO:0000256" key="3">
    <source>
        <dbReference type="ARBA" id="ARBA00011484"/>
    </source>
</evidence>
<dbReference type="Proteomes" id="UP001059950">
    <property type="component" value="Chromosome"/>
</dbReference>
<dbReference type="InterPro" id="IPR050743">
    <property type="entry name" value="2-oxoacid_DH_E2_comp"/>
</dbReference>
<evidence type="ECO:0000256" key="5">
    <source>
        <dbReference type="ARBA" id="ARBA00022823"/>
    </source>
</evidence>
<evidence type="ECO:0000256" key="6">
    <source>
        <dbReference type="ARBA" id="ARBA00023315"/>
    </source>
</evidence>
<dbReference type="Pfam" id="PF02817">
    <property type="entry name" value="E3_binding"/>
    <property type="match status" value="1"/>
</dbReference>
<dbReference type="InterPro" id="IPR004167">
    <property type="entry name" value="PSBD"/>
</dbReference>
<evidence type="ECO:0000313" key="11">
    <source>
        <dbReference type="EMBL" id="UTW04174.1"/>
    </source>
</evidence>
<dbReference type="InterPro" id="IPR036625">
    <property type="entry name" value="E3-bd_dom_sf"/>
</dbReference>
<proteinExistence type="inferred from homology"/>